<dbReference type="KEGG" id="mtm:MYCTH_2302100"/>
<dbReference type="GO" id="GO:0005634">
    <property type="term" value="C:nucleus"/>
    <property type="evidence" value="ECO:0007669"/>
    <property type="project" value="TreeGrafter"/>
</dbReference>
<dbReference type="InterPro" id="IPR036236">
    <property type="entry name" value="Znf_C2H2_sf"/>
</dbReference>
<feature type="compositionally biased region" description="Basic and acidic residues" evidence="5">
    <location>
        <begin position="317"/>
        <end position="338"/>
    </location>
</feature>
<dbReference type="FunFam" id="1.10.10.2030:FF:000001">
    <property type="entry name" value="DNA/RNA-binding protein KIN17, putative"/>
    <property type="match status" value="1"/>
</dbReference>
<dbReference type="OrthoDB" id="10266249at2759"/>
<dbReference type="SUPFAM" id="SSF57667">
    <property type="entry name" value="beta-beta-alpha zinc fingers"/>
    <property type="match status" value="1"/>
</dbReference>
<feature type="region of interest" description="Disordered" evidence="5">
    <location>
        <begin position="179"/>
        <end position="293"/>
    </location>
</feature>
<dbReference type="Pfam" id="PF10357">
    <property type="entry name" value="WH_KIN17"/>
    <property type="match status" value="1"/>
</dbReference>
<dbReference type="InParanoid" id="G2QB00"/>
<evidence type="ECO:0000256" key="5">
    <source>
        <dbReference type="SAM" id="MobiDB-lite"/>
    </source>
</evidence>
<keyword evidence="8" id="KW-1185">Reference proteome</keyword>
<reference evidence="7 8" key="1">
    <citation type="journal article" date="2011" name="Nat. Biotechnol.">
        <title>Comparative genomic analysis of the thermophilic biomass-degrading fungi Myceliophthora thermophila and Thielavia terrestris.</title>
        <authorList>
            <person name="Berka R.M."/>
            <person name="Grigoriev I.V."/>
            <person name="Otillar R."/>
            <person name="Salamov A."/>
            <person name="Grimwood J."/>
            <person name="Reid I."/>
            <person name="Ishmael N."/>
            <person name="John T."/>
            <person name="Darmond C."/>
            <person name="Moisan M.-C."/>
            <person name="Henrissat B."/>
            <person name="Coutinho P.M."/>
            <person name="Lombard V."/>
            <person name="Natvig D.O."/>
            <person name="Lindquist E."/>
            <person name="Schmutz J."/>
            <person name="Lucas S."/>
            <person name="Harris P."/>
            <person name="Powlowski J."/>
            <person name="Bellemare A."/>
            <person name="Taylor D."/>
            <person name="Butler G."/>
            <person name="de Vries R.P."/>
            <person name="Allijn I.E."/>
            <person name="van den Brink J."/>
            <person name="Ushinsky S."/>
            <person name="Storms R."/>
            <person name="Powell A.J."/>
            <person name="Paulsen I.T."/>
            <person name="Elbourne L.D.H."/>
            <person name="Baker S.E."/>
            <person name="Magnuson J."/>
            <person name="LaBoissiere S."/>
            <person name="Clutterbuck A.J."/>
            <person name="Martinez D."/>
            <person name="Wogulis M."/>
            <person name="de Leon A.L."/>
            <person name="Rey M.W."/>
            <person name="Tsang A."/>
        </authorList>
    </citation>
    <scope>NUCLEOTIDE SEQUENCE [LARGE SCALE GENOMIC DNA]</scope>
    <source>
        <strain evidence="8">ATCC 42464 / BCRC 31852 / DSM 1799</strain>
    </source>
</reference>
<protein>
    <recommendedName>
        <fullName evidence="6">C2H2-type domain-containing protein</fullName>
    </recommendedName>
</protein>
<evidence type="ECO:0000313" key="7">
    <source>
        <dbReference type="EMBL" id="AEO56792.1"/>
    </source>
</evidence>
<dbReference type="Proteomes" id="UP000007322">
    <property type="component" value="Chromosome 2"/>
</dbReference>
<dbReference type="RefSeq" id="XP_003662037.1">
    <property type="nucleotide sequence ID" value="XM_003661989.1"/>
</dbReference>
<sequence>MGKAEPGSTKYISNKMKQKGLTRLRWYCQICEKACRDENAFKMHCQSESHMRRALEAGQNFKAVQDEYSRQFLNEFIRQLKTAHGEKSIHANKFYQEIIARRDHVHLNATRWHSLTDFVKYIAREGIVRAEEKEDGIFIAWIDDSPEAMRRREAVRRKEMQDKGDEEREQMMLREQIRRARKDAEARGLLGPDGEGPDEGEGKELKREEGEKIKLSFAGVKPPGKSTTPPENGGAAPAPGAKDSGGDDAKATDGPGNAAAGAAAADKGAGEDVKPAETNAAAKPVSLKLGAKPQPKNVFKNALAGAPKKVIAPQPKKMSEAERIMKEELERKEKRAREAGSGPPNKRPRF</sequence>
<dbReference type="GeneID" id="11510842"/>
<evidence type="ECO:0000256" key="2">
    <source>
        <dbReference type="ARBA" id="ARBA00022723"/>
    </source>
</evidence>
<dbReference type="HOGENOM" id="CLU_030065_0_0_1"/>
<dbReference type="GO" id="GO:0006260">
    <property type="term" value="P:DNA replication"/>
    <property type="evidence" value="ECO:0007669"/>
    <property type="project" value="TreeGrafter"/>
</dbReference>
<gene>
    <name evidence="7" type="ORF">MYCTH_2302100</name>
</gene>
<feature type="compositionally biased region" description="Basic and acidic residues" evidence="5">
    <location>
        <begin position="200"/>
        <end position="214"/>
    </location>
</feature>
<proteinExistence type="inferred from homology"/>
<dbReference type="PANTHER" id="PTHR12805:SF0">
    <property type="entry name" value="DNA_RNA-BINDING PROTEIN KIN17"/>
    <property type="match status" value="1"/>
</dbReference>
<dbReference type="Gene3D" id="1.10.10.2030">
    <property type="entry name" value="DNA/RNA-binding protein Kin17, conserved domain"/>
    <property type="match status" value="1"/>
</dbReference>
<dbReference type="InterPro" id="IPR037321">
    <property type="entry name" value="KIN17-like"/>
</dbReference>
<feature type="region of interest" description="Disordered" evidence="5">
    <location>
        <begin position="309"/>
        <end position="350"/>
    </location>
</feature>
<evidence type="ECO:0000256" key="4">
    <source>
        <dbReference type="ARBA" id="ARBA00022833"/>
    </source>
</evidence>
<feature type="compositionally biased region" description="Low complexity" evidence="5">
    <location>
        <begin position="252"/>
        <end position="267"/>
    </location>
</feature>
<dbReference type="InterPro" id="IPR038254">
    <property type="entry name" value="KIN17_WH-like_sf"/>
</dbReference>
<dbReference type="InterPro" id="IPR056767">
    <property type="entry name" value="C2H2-Znf_KIN17"/>
</dbReference>
<dbReference type="OMA" id="QVCERQM"/>
<evidence type="ECO:0000256" key="1">
    <source>
        <dbReference type="ARBA" id="ARBA00008517"/>
    </source>
</evidence>
<keyword evidence="3" id="KW-0863">Zinc-finger</keyword>
<dbReference type="eggNOG" id="KOG2837">
    <property type="taxonomic scope" value="Eukaryota"/>
</dbReference>
<comment type="similarity">
    <text evidence="1">Belongs to the KIN17 family.</text>
</comment>
<organism evidence="7 8">
    <name type="scientific">Thermothelomyces thermophilus (strain ATCC 42464 / BCRC 31852 / DSM 1799)</name>
    <name type="common">Sporotrichum thermophile</name>
    <dbReference type="NCBI Taxonomy" id="573729"/>
    <lineage>
        <taxon>Eukaryota</taxon>
        <taxon>Fungi</taxon>
        <taxon>Dikarya</taxon>
        <taxon>Ascomycota</taxon>
        <taxon>Pezizomycotina</taxon>
        <taxon>Sordariomycetes</taxon>
        <taxon>Sordariomycetidae</taxon>
        <taxon>Sordariales</taxon>
        <taxon>Chaetomiaceae</taxon>
        <taxon>Thermothelomyces</taxon>
    </lineage>
</organism>
<dbReference type="STRING" id="573729.G2QB00"/>
<dbReference type="InterPro" id="IPR013087">
    <property type="entry name" value="Znf_C2H2_type"/>
</dbReference>
<evidence type="ECO:0000259" key="6">
    <source>
        <dbReference type="PROSITE" id="PS00028"/>
    </source>
</evidence>
<name>G2QB00_THET4</name>
<keyword evidence="2" id="KW-0479">Metal-binding</keyword>
<dbReference type="GO" id="GO:0006974">
    <property type="term" value="P:DNA damage response"/>
    <property type="evidence" value="ECO:0007669"/>
    <property type="project" value="TreeGrafter"/>
</dbReference>
<accession>G2QB00</accession>
<evidence type="ECO:0000256" key="3">
    <source>
        <dbReference type="ARBA" id="ARBA00022771"/>
    </source>
</evidence>
<feature type="compositionally biased region" description="Low complexity" evidence="5">
    <location>
        <begin position="233"/>
        <end position="242"/>
    </location>
</feature>
<dbReference type="FunCoup" id="G2QB00">
    <property type="interactions" value="312"/>
</dbReference>
<dbReference type="EMBL" id="CP003003">
    <property type="protein sequence ID" value="AEO56792.1"/>
    <property type="molecule type" value="Genomic_DNA"/>
</dbReference>
<keyword evidence="4" id="KW-0862">Zinc</keyword>
<evidence type="ECO:0000313" key="8">
    <source>
        <dbReference type="Proteomes" id="UP000007322"/>
    </source>
</evidence>
<dbReference type="PROSITE" id="PS00028">
    <property type="entry name" value="ZINC_FINGER_C2H2_1"/>
    <property type="match status" value="1"/>
</dbReference>
<dbReference type="InterPro" id="IPR019447">
    <property type="entry name" value="DNA/RNA-bd_Kin17_WH-like_dom"/>
</dbReference>
<dbReference type="VEuPathDB" id="FungiDB:MYCTH_2302100"/>
<feature type="domain" description="C2H2-type" evidence="6">
    <location>
        <begin position="28"/>
        <end position="50"/>
    </location>
</feature>
<dbReference type="AlphaFoldDB" id="G2QB00"/>
<dbReference type="SMART" id="SM01253">
    <property type="entry name" value="Kin17_mid"/>
    <property type="match status" value="1"/>
</dbReference>
<dbReference type="GO" id="GO:0008270">
    <property type="term" value="F:zinc ion binding"/>
    <property type="evidence" value="ECO:0007669"/>
    <property type="project" value="UniProtKB-KW"/>
</dbReference>
<dbReference type="PANTHER" id="PTHR12805">
    <property type="entry name" value="KIN17 KIN, ANTIGENIC DETERMINANT OF RECA PROTEIN HOMOLOG"/>
    <property type="match status" value="1"/>
</dbReference>
<dbReference type="Pfam" id="PF25095">
    <property type="entry name" value="C2H2-zf_KIN17"/>
    <property type="match status" value="1"/>
</dbReference>
<dbReference type="GO" id="GO:0003690">
    <property type="term" value="F:double-stranded DNA binding"/>
    <property type="evidence" value="ECO:0007669"/>
    <property type="project" value="TreeGrafter"/>
</dbReference>